<accession>A0A564IPJ6</accession>
<dbReference type="EMBL" id="CABGGW010000012">
    <property type="protein sequence ID" value="VUS47470.1"/>
    <property type="molecule type" value="Genomic_DNA"/>
</dbReference>
<dbReference type="RefSeq" id="WP_142512911.1">
    <property type="nucleotide sequence ID" value="NZ_CABGGW010000012.1"/>
</dbReference>
<evidence type="ECO:0000313" key="2">
    <source>
        <dbReference type="EMBL" id="VUS47470.1"/>
    </source>
</evidence>
<name>A0A564IPJ6_9ENTR</name>
<feature type="transmembrane region" description="Helical" evidence="1">
    <location>
        <begin position="72"/>
        <end position="92"/>
    </location>
</feature>
<keyword evidence="1" id="KW-1133">Transmembrane helix</keyword>
<feature type="transmembrane region" description="Helical" evidence="1">
    <location>
        <begin position="98"/>
        <end position="119"/>
    </location>
</feature>
<evidence type="ECO:0000256" key="1">
    <source>
        <dbReference type="SAM" id="Phobius"/>
    </source>
</evidence>
<gene>
    <name evidence="2" type="ORF">SB6422_00804</name>
</gene>
<feature type="transmembrane region" description="Helical" evidence="1">
    <location>
        <begin position="281"/>
        <end position="304"/>
    </location>
</feature>
<keyword evidence="1" id="KW-0472">Membrane</keyword>
<feature type="transmembrane region" description="Helical" evidence="1">
    <location>
        <begin position="380"/>
        <end position="399"/>
    </location>
</feature>
<feature type="transmembrane region" description="Helical" evidence="1">
    <location>
        <begin position="40"/>
        <end position="60"/>
    </location>
</feature>
<proteinExistence type="predicted"/>
<feature type="transmembrane region" description="Helical" evidence="1">
    <location>
        <begin position="167"/>
        <end position="187"/>
    </location>
</feature>
<reference evidence="2 3" key="1">
    <citation type="submission" date="2019-07" db="EMBL/GenBank/DDBJ databases">
        <authorList>
            <person name="Brisse S."/>
            <person name="Rodrigues C."/>
            <person name="Thorpe H."/>
        </authorList>
    </citation>
    <scope>NUCLEOTIDE SEQUENCE [LARGE SCALE GENOMIC DNA]</scope>
    <source>
        <strain evidence="2">SB6422</strain>
    </source>
</reference>
<evidence type="ECO:0000313" key="3">
    <source>
        <dbReference type="Proteomes" id="UP000317374"/>
    </source>
</evidence>
<feature type="transmembrane region" description="Helical" evidence="1">
    <location>
        <begin position="7"/>
        <end position="28"/>
    </location>
</feature>
<sequence length="407" mass="46488">MKRIFLLLVRVFYSSISLIFTLITARLLTRDDYKQSVELIVALSIMAPIVSFGIGPLVVRKGNCSTESLYRRALNGWVLGGLISLVLTFISYWLYPDIYIYILLLLLLNNTSFIISECYRSQNDFFRALLYSNGSPSSGVISLGIISNAIFLIVCCILLGLNFNISFSLIVWITIGSILLTVIYPFYRNNRGWKITLTKKWLISYSKSGFNISLIYFLFSFIANADLLIISHFPDHNIVYDYSLAFKLSASCLIIHTFFASMAQVEFVGSKFSVNSNIKKLYLTSVSVSFVVIVFLNLSGYYILNIFGVRPHDIDFFRCVILIKSVGALFYISLGFNASLLLINNKYRYIITGCLVFLCSYVVLYLLMMSIIRIEQQNAVLYSWLVSYIFYSVILCFYAKRKRKNNG</sequence>
<feature type="transmembrane region" description="Helical" evidence="1">
    <location>
        <begin position="242"/>
        <end position="260"/>
    </location>
</feature>
<dbReference type="AlphaFoldDB" id="A0A564IPJ6"/>
<feature type="transmembrane region" description="Helical" evidence="1">
    <location>
        <begin position="208"/>
        <end position="230"/>
    </location>
</feature>
<keyword evidence="1" id="KW-0812">Transmembrane</keyword>
<dbReference type="Proteomes" id="UP000317374">
    <property type="component" value="Unassembled WGS sequence"/>
</dbReference>
<feature type="transmembrane region" description="Helical" evidence="1">
    <location>
        <begin position="316"/>
        <end position="342"/>
    </location>
</feature>
<organism evidence="2 3">
    <name type="scientific">Klebsiella huaxiensis</name>
    <dbReference type="NCBI Taxonomy" id="2153354"/>
    <lineage>
        <taxon>Bacteria</taxon>
        <taxon>Pseudomonadati</taxon>
        <taxon>Pseudomonadota</taxon>
        <taxon>Gammaproteobacteria</taxon>
        <taxon>Enterobacterales</taxon>
        <taxon>Enterobacteriaceae</taxon>
        <taxon>Klebsiella/Raoultella group</taxon>
        <taxon>Klebsiella</taxon>
    </lineage>
</organism>
<feature type="transmembrane region" description="Helical" evidence="1">
    <location>
        <begin position="140"/>
        <end position="161"/>
    </location>
</feature>
<protein>
    <submittedName>
        <fullName evidence="2">Uncharacterized protein</fullName>
    </submittedName>
</protein>
<feature type="transmembrane region" description="Helical" evidence="1">
    <location>
        <begin position="349"/>
        <end position="374"/>
    </location>
</feature>